<evidence type="ECO:0000256" key="4">
    <source>
        <dbReference type="ARBA" id="ARBA00022989"/>
    </source>
</evidence>
<keyword evidence="5 6" id="KW-0472">Membrane</keyword>
<feature type="transmembrane region" description="Helical" evidence="6">
    <location>
        <begin position="206"/>
        <end position="234"/>
    </location>
</feature>
<feature type="transmembrane region" description="Helical" evidence="6">
    <location>
        <begin position="87"/>
        <end position="109"/>
    </location>
</feature>
<keyword evidence="8" id="KW-1185">Reference proteome</keyword>
<name>A0A2U1CQB4_9BURK</name>
<evidence type="ECO:0000256" key="3">
    <source>
        <dbReference type="ARBA" id="ARBA00022692"/>
    </source>
</evidence>
<dbReference type="AlphaFoldDB" id="A0A2U1CQB4"/>
<proteinExistence type="predicted"/>
<feature type="transmembrane region" description="Helical" evidence="6">
    <location>
        <begin position="289"/>
        <end position="311"/>
    </location>
</feature>
<feature type="transmembrane region" description="Helical" evidence="6">
    <location>
        <begin position="37"/>
        <end position="56"/>
    </location>
</feature>
<comment type="caution">
    <text evidence="7">The sequence shown here is derived from an EMBL/GenBank/DDBJ whole genome shotgun (WGS) entry which is preliminary data.</text>
</comment>
<evidence type="ECO:0000256" key="1">
    <source>
        <dbReference type="ARBA" id="ARBA00004651"/>
    </source>
</evidence>
<dbReference type="InterPro" id="IPR043428">
    <property type="entry name" value="LivM-like"/>
</dbReference>
<reference evidence="7 8" key="1">
    <citation type="submission" date="2018-04" db="EMBL/GenBank/DDBJ databases">
        <title>Genomic Encyclopedia of Type Strains, Phase IV (KMG-IV): sequencing the most valuable type-strain genomes for metagenomic binning, comparative biology and taxonomic classification.</title>
        <authorList>
            <person name="Goeker M."/>
        </authorList>
    </citation>
    <scope>NUCLEOTIDE SEQUENCE [LARGE SCALE GENOMIC DNA]</scope>
    <source>
        <strain evidence="7 8">DSM 10065</strain>
    </source>
</reference>
<dbReference type="STRING" id="1231391.GCA_000308195_01232"/>
<feature type="transmembrane region" description="Helical" evidence="6">
    <location>
        <begin position="116"/>
        <end position="136"/>
    </location>
</feature>
<keyword evidence="2" id="KW-1003">Cell membrane</keyword>
<dbReference type="Proteomes" id="UP000246145">
    <property type="component" value="Unassembled WGS sequence"/>
</dbReference>
<evidence type="ECO:0000256" key="2">
    <source>
        <dbReference type="ARBA" id="ARBA00022475"/>
    </source>
</evidence>
<evidence type="ECO:0000256" key="6">
    <source>
        <dbReference type="SAM" id="Phobius"/>
    </source>
</evidence>
<sequence>MSKNAYTQRALLAPAATVLLFAIIAVVGWLSPSYTTGLLIDCLIFSIFALGLNLLLGYTGLPSLGHAAYFGVGAYTAGLMILHVTPSFWWCALAAIGVSLAFGALYGLLSLRTSGVFFLIITLALGQITWAIAFSWRSLTGGDDGLRGIGRPDLGLGLSLQSNNDYFLFALLALALTLFVVRLIVRSPFGAALRGDSQNPERLAALGYNVWLCRFLSFVISAGISGFAGVIFVFYKGFVSPEAVGIVISAEVMLMVIIGGAGTLLGPILGAFLVVYLGHSVSSHTDRWMTILGILYVAVVLFAPHGIVRAIGNKLAIRKSS</sequence>
<dbReference type="EMBL" id="QEKO01000001">
    <property type="protein sequence ID" value="PVY68034.1"/>
    <property type="molecule type" value="Genomic_DNA"/>
</dbReference>
<feature type="transmembrane region" description="Helical" evidence="6">
    <location>
        <begin position="254"/>
        <end position="277"/>
    </location>
</feature>
<keyword evidence="3 6" id="KW-0812">Transmembrane</keyword>
<gene>
    <name evidence="7" type="ORF">C7440_0421</name>
</gene>
<dbReference type="GO" id="GO:0005886">
    <property type="term" value="C:plasma membrane"/>
    <property type="evidence" value="ECO:0007669"/>
    <property type="project" value="UniProtKB-SubCell"/>
</dbReference>
<comment type="subcellular location">
    <subcellularLocation>
        <location evidence="1">Cell membrane</location>
        <topology evidence="1">Multi-pass membrane protein</topology>
    </subcellularLocation>
</comment>
<dbReference type="Pfam" id="PF02653">
    <property type="entry name" value="BPD_transp_2"/>
    <property type="match status" value="1"/>
</dbReference>
<protein>
    <submittedName>
        <fullName evidence="7">Amino acid/amide ABC transporter membrane protein 2 (HAAT family)</fullName>
    </submittedName>
</protein>
<dbReference type="GO" id="GO:0015658">
    <property type="term" value="F:branched-chain amino acid transmembrane transporter activity"/>
    <property type="evidence" value="ECO:0007669"/>
    <property type="project" value="InterPro"/>
</dbReference>
<evidence type="ECO:0000313" key="8">
    <source>
        <dbReference type="Proteomes" id="UP000246145"/>
    </source>
</evidence>
<dbReference type="PANTHER" id="PTHR30482:SF17">
    <property type="entry name" value="ABC TRANSPORTER ATP-BINDING PROTEIN"/>
    <property type="match status" value="1"/>
</dbReference>
<dbReference type="InterPro" id="IPR001851">
    <property type="entry name" value="ABC_transp_permease"/>
</dbReference>
<feature type="transmembrane region" description="Helical" evidence="6">
    <location>
        <begin position="166"/>
        <end position="185"/>
    </location>
</feature>
<keyword evidence="4 6" id="KW-1133">Transmembrane helix</keyword>
<accession>A0A2U1CQB4</accession>
<dbReference type="PANTHER" id="PTHR30482">
    <property type="entry name" value="HIGH-AFFINITY BRANCHED-CHAIN AMINO ACID TRANSPORT SYSTEM PERMEASE"/>
    <property type="match status" value="1"/>
</dbReference>
<organism evidence="7 8">
    <name type="scientific">Pusillimonas noertemannii</name>
    <dbReference type="NCBI Taxonomy" id="305977"/>
    <lineage>
        <taxon>Bacteria</taxon>
        <taxon>Pseudomonadati</taxon>
        <taxon>Pseudomonadota</taxon>
        <taxon>Betaproteobacteria</taxon>
        <taxon>Burkholderiales</taxon>
        <taxon>Alcaligenaceae</taxon>
        <taxon>Pusillimonas</taxon>
    </lineage>
</organism>
<feature type="transmembrane region" description="Helical" evidence="6">
    <location>
        <begin position="63"/>
        <end position="81"/>
    </location>
</feature>
<evidence type="ECO:0000256" key="5">
    <source>
        <dbReference type="ARBA" id="ARBA00023136"/>
    </source>
</evidence>
<dbReference type="CDD" id="cd06581">
    <property type="entry name" value="TM_PBP1_LivM_like"/>
    <property type="match status" value="1"/>
</dbReference>
<feature type="transmembrane region" description="Helical" evidence="6">
    <location>
        <begin position="12"/>
        <end position="31"/>
    </location>
</feature>
<dbReference type="RefSeq" id="WP_165832419.1">
    <property type="nucleotide sequence ID" value="NZ_JACCEX010000001.1"/>
</dbReference>
<evidence type="ECO:0000313" key="7">
    <source>
        <dbReference type="EMBL" id="PVY68034.1"/>
    </source>
</evidence>